<evidence type="ECO:0008006" key="3">
    <source>
        <dbReference type="Google" id="ProtNLM"/>
    </source>
</evidence>
<dbReference type="Proteomes" id="UP000001593">
    <property type="component" value="Unassembled WGS sequence"/>
</dbReference>
<dbReference type="InParanoid" id="A7T6T1"/>
<reference evidence="1 2" key="1">
    <citation type="journal article" date="2007" name="Science">
        <title>Sea anemone genome reveals ancestral eumetazoan gene repertoire and genomic organization.</title>
        <authorList>
            <person name="Putnam N.H."/>
            <person name="Srivastava M."/>
            <person name="Hellsten U."/>
            <person name="Dirks B."/>
            <person name="Chapman J."/>
            <person name="Salamov A."/>
            <person name="Terry A."/>
            <person name="Shapiro H."/>
            <person name="Lindquist E."/>
            <person name="Kapitonov V.V."/>
            <person name="Jurka J."/>
            <person name="Genikhovich G."/>
            <person name="Grigoriev I.V."/>
            <person name="Lucas S.M."/>
            <person name="Steele R.E."/>
            <person name="Finnerty J.R."/>
            <person name="Technau U."/>
            <person name="Martindale M.Q."/>
            <person name="Rokhsar D.S."/>
        </authorList>
    </citation>
    <scope>NUCLEOTIDE SEQUENCE [LARGE SCALE GENOMIC DNA]</scope>
    <source>
        <strain evidence="2">CH2 X CH6</strain>
    </source>
</reference>
<dbReference type="GO" id="GO:0008270">
    <property type="term" value="F:zinc ion binding"/>
    <property type="evidence" value="ECO:0007669"/>
    <property type="project" value="InterPro"/>
</dbReference>
<dbReference type="KEGG" id="nve:5498744"/>
<sequence length="55" mass="6412">EAGKQKCQKCLQIGHWTYECTNKRKYLHRMSRTTVMNKKWKALASALTQGGQNTR</sequence>
<gene>
    <name evidence="1" type="ORF">NEMVEDRAFT_v1g148194</name>
</gene>
<dbReference type="eggNOG" id="KOG3116">
    <property type="taxonomic scope" value="Eukaryota"/>
</dbReference>
<dbReference type="OrthoDB" id="437973at2759"/>
<dbReference type="SUPFAM" id="SSF57756">
    <property type="entry name" value="Retrovirus zinc finger-like domains"/>
    <property type="match status" value="1"/>
</dbReference>
<feature type="non-terminal residue" evidence="1">
    <location>
        <position position="1"/>
    </location>
</feature>
<dbReference type="InterPro" id="IPR039715">
    <property type="entry name" value="ZCCHC10"/>
</dbReference>
<organism evidence="1 2">
    <name type="scientific">Nematostella vectensis</name>
    <name type="common">Starlet sea anemone</name>
    <dbReference type="NCBI Taxonomy" id="45351"/>
    <lineage>
        <taxon>Eukaryota</taxon>
        <taxon>Metazoa</taxon>
        <taxon>Cnidaria</taxon>
        <taxon>Anthozoa</taxon>
        <taxon>Hexacorallia</taxon>
        <taxon>Actiniaria</taxon>
        <taxon>Edwardsiidae</taxon>
        <taxon>Nematostella</taxon>
    </lineage>
</organism>
<dbReference type="PANTHER" id="PTHR13491">
    <property type="entry name" value="ZCCHC10 PROTEIN"/>
    <property type="match status" value="1"/>
</dbReference>
<name>A7T6T1_NEMVE</name>
<dbReference type="EMBL" id="DS471709">
    <property type="protein sequence ID" value="EDO28323.1"/>
    <property type="molecule type" value="Genomic_DNA"/>
</dbReference>
<dbReference type="AlphaFoldDB" id="A7T6T1"/>
<evidence type="ECO:0000313" key="1">
    <source>
        <dbReference type="EMBL" id="EDO28323.1"/>
    </source>
</evidence>
<keyword evidence="2" id="KW-1185">Reference proteome</keyword>
<dbReference type="InterPro" id="IPR036875">
    <property type="entry name" value="Znf_CCHC_sf"/>
</dbReference>
<dbReference type="PhylomeDB" id="A7T6T1"/>
<dbReference type="PANTHER" id="PTHR13491:SF0">
    <property type="entry name" value="ZINC FINGER CCHC DOMAIN-CONTAINING PROTEIN 10"/>
    <property type="match status" value="1"/>
</dbReference>
<protein>
    <recommendedName>
        <fullName evidence="3">Zinc finger CCHC domain-containing protein 10</fullName>
    </recommendedName>
</protein>
<proteinExistence type="predicted"/>
<accession>A7T6T1</accession>
<evidence type="ECO:0000313" key="2">
    <source>
        <dbReference type="Proteomes" id="UP000001593"/>
    </source>
</evidence>
<dbReference type="GO" id="GO:0003676">
    <property type="term" value="F:nucleic acid binding"/>
    <property type="evidence" value="ECO:0007669"/>
    <property type="project" value="InterPro"/>
</dbReference>
<dbReference type="Pfam" id="PF13917">
    <property type="entry name" value="zf-CCHC_3"/>
    <property type="match status" value="1"/>
</dbReference>
<dbReference type="HOGENOM" id="CLU_3038401_0_0_1"/>